<dbReference type="Proteomes" id="UP000198741">
    <property type="component" value="Chromosome I"/>
</dbReference>
<name>A0A1H0RKU1_9ACTN</name>
<dbReference type="EMBL" id="LT629710">
    <property type="protein sequence ID" value="SDP30020.1"/>
    <property type="molecule type" value="Genomic_DNA"/>
</dbReference>
<sequence>MTAAPADTLQAGSRTALVVLAQLKVKGRAPMTGYSRTQFGAAWTDANDDLLGHNGCDTRNDILGRDLTGVVYKAGTRNCTVLTGTLTDPYTSRMIPFIRGAGTSTAIQIDHVVPLGDAWQTGAQSLTVRVRTDLANDPLELLAVDGPTNEAKGDGDAATWLPPNKAYRCAYVARQVAVKARYGLWVTSAEHDAIAGVLSSCPAQTVPAEAGAPPTATVAATSSRPSTTPPPSTTVAPPPAPRVSSSAAAPTPTPTLPEAPAGATAKCNDGTYSFAAHHQGACSHHGGVAIFYK</sequence>
<dbReference type="STRING" id="1090615.SAMN04515671_3628"/>
<dbReference type="PANTHER" id="PTHR24094:SF15">
    <property type="entry name" value="AMP-DEPENDENT SYNTHETASE_LIGASE DOMAIN-CONTAINING PROTEIN-RELATED"/>
    <property type="match status" value="1"/>
</dbReference>
<evidence type="ECO:0000313" key="4">
    <source>
        <dbReference type="Proteomes" id="UP000198741"/>
    </source>
</evidence>
<evidence type="ECO:0000256" key="1">
    <source>
        <dbReference type="SAM" id="MobiDB-lite"/>
    </source>
</evidence>
<feature type="compositionally biased region" description="Pro residues" evidence="1">
    <location>
        <begin position="227"/>
        <end position="241"/>
    </location>
</feature>
<feature type="domain" description="GmrSD restriction endonucleases C-terminal" evidence="2">
    <location>
        <begin position="57"/>
        <end position="196"/>
    </location>
</feature>
<gene>
    <name evidence="3" type="ORF">SAMN04515671_3628</name>
</gene>
<dbReference type="Pfam" id="PF12587">
    <property type="entry name" value="DUF3761"/>
    <property type="match status" value="1"/>
</dbReference>
<organism evidence="3 4">
    <name type="scientific">Nakamurella panacisegetis</name>
    <dbReference type="NCBI Taxonomy" id="1090615"/>
    <lineage>
        <taxon>Bacteria</taxon>
        <taxon>Bacillati</taxon>
        <taxon>Actinomycetota</taxon>
        <taxon>Actinomycetes</taxon>
        <taxon>Nakamurellales</taxon>
        <taxon>Nakamurellaceae</taxon>
        <taxon>Nakamurella</taxon>
    </lineage>
</organism>
<reference evidence="3" key="1">
    <citation type="submission" date="2016-10" db="EMBL/GenBank/DDBJ databases">
        <authorList>
            <person name="de Groot N.N."/>
        </authorList>
    </citation>
    <scope>NUCLEOTIDE SEQUENCE [LARGE SCALE GENOMIC DNA]</scope>
    <source>
        <strain evidence="3">P4-7</strain>
    </source>
</reference>
<dbReference type="InterPro" id="IPR022236">
    <property type="entry name" value="DUF3761"/>
</dbReference>
<dbReference type="InterPro" id="IPR011089">
    <property type="entry name" value="GmrSD_C"/>
</dbReference>
<accession>A0A1H0RKU1</accession>
<dbReference type="AlphaFoldDB" id="A0A1H0RKU1"/>
<dbReference type="PANTHER" id="PTHR24094">
    <property type="entry name" value="SECRETED PROTEIN"/>
    <property type="match status" value="1"/>
</dbReference>
<proteinExistence type="predicted"/>
<evidence type="ECO:0000259" key="2">
    <source>
        <dbReference type="Pfam" id="PF07510"/>
    </source>
</evidence>
<feature type="compositionally biased region" description="Low complexity" evidence="1">
    <location>
        <begin position="207"/>
        <end position="226"/>
    </location>
</feature>
<protein>
    <recommendedName>
        <fullName evidence="2">GmrSD restriction endonucleases C-terminal domain-containing protein</fullName>
    </recommendedName>
</protein>
<evidence type="ECO:0000313" key="3">
    <source>
        <dbReference type="EMBL" id="SDP30020.1"/>
    </source>
</evidence>
<keyword evidence="4" id="KW-1185">Reference proteome</keyword>
<dbReference type="RefSeq" id="WP_197676255.1">
    <property type="nucleotide sequence ID" value="NZ_LT629710.1"/>
</dbReference>
<dbReference type="Pfam" id="PF07510">
    <property type="entry name" value="GmrSD_C"/>
    <property type="match status" value="1"/>
</dbReference>
<feature type="region of interest" description="Disordered" evidence="1">
    <location>
        <begin position="207"/>
        <end position="262"/>
    </location>
</feature>